<name>A0A1G5RYR0_PSEXY</name>
<feature type="transmembrane region" description="Helical" evidence="1">
    <location>
        <begin position="153"/>
        <end position="175"/>
    </location>
</feature>
<sequence length="230" mass="25552">MIGVYDYTVILTYLSTISGVVGIIVTMTGIGHPYCGTLFLMLSGLLDGFDGKVARTKKDRTEMEKEFGIQIDSLSDLICFGVLPASIGVAQLRVSGILTDLGRNVERPEHYSMILLLISIAAFYVLAALIRLAYFNATTDERAEEAKIKGKAYFTGLPVTTAALIFPLTLVIHWFTRADLTVFYFWLMFIVAILFVGNFKVPKPNKKQFAVIILIGFVELIGTLLILFYE</sequence>
<gene>
    <name evidence="2" type="ORF">SAMN02910350_01500</name>
</gene>
<proteinExistence type="predicted"/>
<dbReference type="Proteomes" id="UP000199428">
    <property type="component" value="Unassembled WGS sequence"/>
</dbReference>
<feature type="transmembrane region" description="Helical" evidence="1">
    <location>
        <begin position="110"/>
        <end position="132"/>
    </location>
</feature>
<dbReference type="AlphaFoldDB" id="A0A1G5RYR0"/>
<dbReference type="GO" id="GO:0008654">
    <property type="term" value="P:phospholipid biosynthetic process"/>
    <property type="evidence" value="ECO:0007669"/>
    <property type="project" value="InterPro"/>
</dbReference>
<feature type="transmembrane region" description="Helical" evidence="1">
    <location>
        <begin position="181"/>
        <end position="197"/>
    </location>
</feature>
<dbReference type="GO" id="GO:0016780">
    <property type="term" value="F:phosphotransferase activity, for other substituted phosphate groups"/>
    <property type="evidence" value="ECO:0007669"/>
    <property type="project" value="InterPro"/>
</dbReference>
<evidence type="ECO:0000313" key="2">
    <source>
        <dbReference type="EMBL" id="SCZ78890.1"/>
    </source>
</evidence>
<accession>A0A1G5RYR0</accession>
<feature type="transmembrane region" description="Helical" evidence="1">
    <location>
        <begin position="20"/>
        <end position="46"/>
    </location>
</feature>
<dbReference type="InterPro" id="IPR043130">
    <property type="entry name" value="CDP-OH_PTrfase_TM_dom"/>
</dbReference>
<evidence type="ECO:0000313" key="3">
    <source>
        <dbReference type="Proteomes" id="UP000199428"/>
    </source>
</evidence>
<dbReference type="Pfam" id="PF01066">
    <property type="entry name" value="CDP-OH_P_transf"/>
    <property type="match status" value="1"/>
</dbReference>
<dbReference type="GO" id="GO:0016020">
    <property type="term" value="C:membrane"/>
    <property type="evidence" value="ECO:0007669"/>
    <property type="project" value="InterPro"/>
</dbReference>
<keyword evidence="1" id="KW-1133">Transmembrane helix</keyword>
<keyword evidence="1" id="KW-0472">Membrane</keyword>
<feature type="transmembrane region" description="Helical" evidence="1">
    <location>
        <begin position="209"/>
        <end position="229"/>
    </location>
</feature>
<dbReference type="InterPro" id="IPR000462">
    <property type="entry name" value="CDP-OH_P_trans"/>
</dbReference>
<dbReference type="EMBL" id="FMWK01000006">
    <property type="protein sequence ID" value="SCZ78890.1"/>
    <property type="molecule type" value="Genomic_DNA"/>
</dbReference>
<keyword evidence="2" id="KW-0808">Transferase</keyword>
<organism evidence="2 3">
    <name type="scientific">Pseudobutyrivibrio xylanivorans</name>
    <dbReference type="NCBI Taxonomy" id="185007"/>
    <lineage>
        <taxon>Bacteria</taxon>
        <taxon>Bacillati</taxon>
        <taxon>Bacillota</taxon>
        <taxon>Clostridia</taxon>
        <taxon>Lachnospirales</taxon>
        <taxon>Lachnospiraceae</taxon>
        <taxon>Pseudobutyrivibrio</taxon>
    </lineage>
</organism>
<protein>
    <submittedName>
        <fullName evidence="2">CDP-diacylglycerol---serine O-phosphatidyltransferase</fullName>
    </submittedName>
</protein>
<keyword evidence="1" id="KW-0812">Transmembrane</keyword>
<evidence type="ECO:0000256" key="1">
    <source>
        <dbReference type="SAM" id="Phobius"/>
    </source>
</evidence>
<dbReference type="Gene3D" id="1.20.120.1760">
    <property type="match status" value="1"/>
</dbReference>
<reference evidence="2 3" key="1">
    <citation type="submission" date="2016-10" db="EMBL/GenBank/DDBJ databases">
        <authorList>
            <person name="de Groot N.N."/>
        </authorList>
    </citation>
    <scope>NUCLEOTIDE SEQUENCE [LARGE SCALE GENOMIC DNA]</scope>
    <source>
        <strain evidence="2 3">DSM 10317</strain>
    </source>
</reference>
<dbReference type="RefSeq" id="WP_028247258.1">
    <property type="nucleotide sequence ID" value="NZ_FMWK01000006.1"/>
</dbReference>